<organism evidence="2">
    <name type="scientific">uncultured bacterium</name>
    <name type="common">gcode 4</name>
    <dbReference type="NCBI Taxonomy" id="1234023"/>
    <lineage>
        <taxon>Bacteria</taxon>
        <taxon>environmental samples</taxon>
    </lineage>
</organism>
<evidence type="ECO:0000259" key="1">
    <source>
        <dbReference type="Pfam" id="PF03831"/>
    </source>
</evidence>
<sequence length="80" mass="9616">MWRDYNWDSEDENKVELVVKDCNWNVLSNWDTVMATKDLKVKGGADIKRWDKFKNIRLTDNTEEIESGKMVLRTEFFKKI</sequence>
<dbReference type="EC" id="3.11.1.2" evidence="2"/>
<dbReference type="Gene3D" id="2.30.30.40">
    <property type="entry name" value="SH3 Domains"/>
    <property type="match status" value="1"/>
</dbReference>
<proteinExistence type="predicted"/>
<comment type="caution">
    <text evidence="2">The sequence shown here is derived from an EMBL/GenBank/DDBJ whole genome shotgun (WGS) entry which is preliminary data.</text>
</comment>
<dbReference type="SUPFAM" id="SSF82057">
    <property type="entry name" value="Prokaryotic SH3-related domain"/>
    <property type="match status" value="1"/>
</dbReference>
<evidence type="ECO:0000313" key="2">
    <source>
        <dbReference type="EMBL" id="EKD66243.1"/>
    </source>
</evidence>
<keyword evidence="2" id="KW-0378">Hydrolase</keyword>
<reference evidence="2" key="1">
    <citation type="journal article" date="2012" name="Science">
        <title>Fermentation, hydrogen, and sulfur metabolism in multiple uncultivated bacterial phyla.</title>
        <authorList>
            <person name="Wrighton K.C."/>
            <person name="Thomas B.C."/>
            <person name="Sharon I."/>
            <person name="Miller C.S."/>
            <person name="Castelle C.J."/>
            <person name="VerBerkmoes N.C."/>
            <person name="Wilkins M.J."/>
            <person name="Hettich R.L."/>
            <person name="Lipton M.S."/>
            <person name="Williams K.H."/>
            <person name="Long P.E."/>
            <person name="Banfield J.F."/>
        </authorList>
    </citation>
    <scope>NUCLEOTIDE SEQUENCE [LARGE SCALE GENOMIC DNA]</scope>
</reference>
<dbReference type="AlphaFoldDB" id="K2BBU3"/>
<dbReference type="InterPro" id="IPR013988">
    <property type="entry name" value="YjdM_C"/>
</dbReference>
<name>K2BBU3_9BACT</name>
<gene>
    <name evidence="2" type="primary">phnA</name>
    <name evidence="2" type="ORF">ACD_49C00057G0003</name>
</gene>
<dbReference type="EMBL" id="AMFJ01021643">
    <property type="protein sequence ID" value="EKD66243.1"/>
    <property type="molecule type" value="Genomic_DNA"/>
</dbReference>
<dbReference type="Pfam" id="PF03831">
    <property type="entry name" value="YjdM"/>
    <property type="match status" value="1"/>
</dbReference>
<protein>
    <submittedName>
        <fullName evidence="2">Alkylphosphonate uptake protein</fullName>
        <ecNumber evidence="2">3.11.1.2</ecNumber>
    </submittedName>
</protein>
<feature type="domain" description="Protein YjdM C-terminal" evidence="1">
    <location>
        <begin position="19"/>
        <end position="79"/>
    </location>
</feature>
<dbReference type="GO" id="GO:0047400">
    <property type="term" value="F:phosphonoacetate hydrolase activity"/>
    <property type="evidence" value="ECO:0007669"/>
    <property type="project" value="UniProtKB-EC"/>
</dbReference>
<accession>K2BBU3</accession>